<dbReference type="PANTHER" id="PTHR32057:SF14">
    <property type="entry name" value="PROTEIN ADENYLYLTRANSFERASE SELO, MITOCHONDRIAL"/>
    <property type="match status" value="1"/>
</dbReference>
<keyword evidence="5 8" id="KW-0547">Nucleotide-binding</keyword>
<dbReference type="GO" id="GO:0070733">
    <property type="term" value="F:AMPylase activity"/>
    <property type="evidence" value="ECO:0007669"/>
    <property type="project" value="UniProtKB-EC"/>
</dbReference>
<protein>
    <recommendedName>
        <fullName evidence="8">Protein nucleotidyltransferase YdiU</fullName>
        <ecNumber evidence="8">2.7.7.-</ecNumber>
    </recommendedName>
    <alternativeName>
        <fullName evidence="8">Protein adenylyltransferase YdiU</fullName>
        <ecNumber evidence="8">2.7.7.108</ecNumber>
    </alternativeName>
    <alternativeName>
        <fullName evidence="8">Protein uridylyltransferase YdiU</fullName>
        <ecNumber evidence="8">2.7.7.-</ecNumber>
    </alternativeName>
</protein>
<dbReference type="InterPro" id="IPR003846">
    <property type="entry name" value="SelO"/>
</dbReference>
<feature type="binding site" evidence="8">
    <location>
        <position position="146"/>
    </location>
    <ligand>
        <name>ATP</name>
        <dbReference type="ChEBI" id="CHEBI:30616"/>
    </ligand>
</feature>
<organism evidence="9 10">
    <name type="scientific">Ferrimonas marina</name>
    <dbReference type="NCBI Taxonomy" id="299255"/>
    <lineage>
        <taxon>Bacteria</taxon>
        <taxon>Pseudomonadati</taxon>
        <taxon>Pseudomonadota</taxon>
        <taxon>Gammaproteobacteria</taxon>
        <taxon>Alteromonadales</taxon>
        <taxon>Ferrimonadaceae</taxon>
        <taxon>Ferrimonas</taxon>
    </lineage>
</organism>
<keyword evidence="7 8" id="KW-0460">Magnesium</keyword>
<feature type="binding site" evidence="8">
    <location>
        <position position="244"/>
    </location>
    <ligand>
        <name>ATP</name>
        <dbReference type="ChEBI" id="CHEBI:30616"/>
    </ligand>
</feature>
<sequence length="574" mass="64287">MNPGTQADKVSSQAHPDSQGITTLAGLANLADFSLREQLTCDPDASPEGEDWQPRQVFSGHYVPVKPTPIESPVYVAHSSALFAELGLDDSLAQTPEFTRVFSGDLSQVPEPMLSTGWATGYSLSIFGTEYIQQCPFQTGNGYGDGRALSVLELVSGERRWELQLKGAGPTPYCRGGDGRAVLRSSVREFLAQELMHALGVPTSRSFSLFASQTETVNRPWYIEGSHSEDPDTLVANPVAITTRVAPSFLRVGQLELFSRRARTQAHPQAMAELEQITRHIIAREYGDEIDSDSALEEQVLALATAFRGRLTSLVSHWIRVGFCQGNFNSDNCAVGGFTLDYGPFGFNELFDPYFQPWTGGGRHFSFFFQPQAAEKNFHTFCDALKPLLTESDARLRLAEVRNGFEDKMQQSLKAMWAAKLGLAEFDGELLNELLRLMMETEVDYTRLFRLLSELPSEPESLIPSFYGKPSEAMLGQWGNWLTQWRRHWDANIGDKQRSAQMKGVNPKYSWREWLVVPAYQRAEQGDYSRIHALQALFAQPYQEQSDEVSEVYDRLRPPQFFHAGGVSHYSCSS</sequence>
<feature type="binding site" evidence="8">
    <location>
        <position position="332"/>
    </location>
    <ligand>
        <name>Mg(2+)</name>
        <dbReference type="ChEBI" id="CHEBI:18420"/>
    </ligand>
</feature>
<dbReference type="AlphaFoldDB" id="A0A1M5N6P9"/>
<comment type="catalytic activity">
    <reaction evidence="8">
        <text>L-threonyl-[protein] + ATP = 3-O-(5'-adenylyl)-L-threonyl-[protein] + diphosphate</text>
        <dbReference type="Rhea" id="RHEA:54292"/>
        <dbReference type="Rhea" id="RHEA-COMP:11060"/>
        <dbReference type="Rhea" id="RHEA-COMP:13847"/>
        <dbReference type="ChEBI" id="CHEBI:30013"/>
        <dbReference type="ChEBI" id="CHEBI:30616"/>
        <dbReference type="ChEBI" id="CHEBI:33019"/>
        <dbReference type="ChEBI" id="CHEBI:138113"/>
        <dbReference type="EC" id="2.7.7.108"/>
    </reaction>
</comment>
<evidence type="ECO:0000256" key="8">
    <source>
        <dbReference type="HAMAP-Rule" id="MF_00692"/>
    </source>
</evidence>
<evidence type="ECO:0000313" key="10">
    <source>
        <dbReference type="Proteomes" id="UP000184268"/>
    </source>
</evidence>
<dbReference type="Proteomes" id="UP000184268">
    <property type="component" value="Unassembled WGS sequence"/>
</dbReference>
<dbReference type="Pfam" id="PF02696">
    <property type="entry name" value="SelO"/>
    <property type="match status" value="1"/>
</dbReference>
<feature type="binding site" evidence="8">
    <location>
        <position position="341"/>
    </location>
    <ligand>
        <name>Mg(2+)</name>
        <dbReference type="ChEBI" id="CHEBI:18420"/>
    </ligand>
</feature>
<dbReference type="HAMAP" id="MF_00692">
    <property type="entry name" value="SelO"/>
    <property type="match status" value="1"/>
</dbReference>
<evidence type="ECO:0000256" key="4">
    <source>
        <dbReference type="ARBA" id="ARBA00022723"/>
    </source>
</evidence>
<comment type="catalytic activity">
    <reaction evidence="8">
        <text>L-seryl-[protein] + UTP = O-(5'-uridylyl)-L-seryl-[protein] + diphosphate</text>
        <dbReference type="Rhea" id="RHEA:64604"/>
        <dbReference type="Rhea" id="RHEA-COMP:9863"/>
        <dbReference type="Rhea" id="RHEA-COMP:16635"/>
        <dbReference type="ChEBI" id="CHEBI:29999"/>
        <dbReference type="ChEBI" id="CHEBI:33019"/>
        <dbReference type="ChEBI" id="CHEBI:46398"/>
        <dbReference type="ChEBI" id="CHEBI:156051"/>
    </reaction>
</comment>
<keyword evidence="8" id="KW-0464">Manganese</keyword>
<dbReference type="STRING" id="299255.SAMN02745129_0916"/>
<comment type="function">
    <text evidence="8">Nucleotidyltransferase involved in the post-translational modification of proteins. It can catalyze the addition of adenosine monophosphate (AMP) or uridine monophosphate (UMP) to a protein, resulting in modifications known as AMPylation and UMPylation.</text>
</comment>
<keyword evidence="3 8" id="KW-0548">Nucleotidyltransferase</keyword>
<comment type="catalytic activity">
    <reaction evidence="8">
        <text>L-histidyl-[protein] + UTP = N(tele)-(5'-uridylyl)-L-histidyl-[protein] + diphosphate</text>
        <dbReference type="Rhea" id="RHEA:83891"/>
        <dbReference type="Rhea" id="RHEA-COMP:9745"/>
        <dbReference type="Rhea" id="RHEA-COMP:20239"/>
        <dbReference type="ChEBI" id="CHEBI:29979"/>
        <dbReference type="ChEBI" id="CHEBI:33019"/>
        <dbReference type="ChEBI" id="CHEBI:46398"/>
        <dbReference type="ChEBI" id="CHEBI:233474"/>
    </reaction>
</comment>
<feature type="binding site" evidence="8">
    <location>
        <position position="178"/>
    </location>
    <ligand>
        <name>ATP</name>
        <dbReference type="ChEBI" id="CHEBI:30616"/>
    </ligand>
</feature>
<feature type="binding site" evidence="8">
    <location>
        <position position="144"/>
    </location>
    <ligand>
        <name>ATP</name>
        <dbReference type="ChEBI" id="CHEBI:30616"/>
    </ligand>
</feature>
<dbReference type="GO" id="GO:0005524">
    <property type="term" value="F:ATP binding"/>
    <property type="evidence" value="ECO:0007669"/>
    <property type="project" value="UniProtKB-UniRule"/>
</dbReference>
<comment type="similarity">
    <text evidence="1 8">Belongs to the SELO family.</text>
</comment>
<keyword evidence="6 8" id="KW-0067">ATP-binding</keyword>
<evidence type="ECO:0000256" key="6">
    <source>
        <dbReference type="ARBA" id="ARBA00022840"/>
    </source>
</evidence>
<dbReference type="OrthoDB" id="9776281at2"/>
<evidence type="ECO:0000256" key="1">
    <source>
        <dbReference type="ARBA" id="ARBA00009747"/>
    </source>
</evidence>
<keyword evidence="10" id="KW-1185">Reference proteome</keyword>
<comment type="catalytic activity">
    <reaction evidence="8">
        <text>L-seryl-[protein] + ATP = 3-O-(5'-adenylyl)-L-seryl-[protein] + diphosphate</text>
        <dbReference type="Rhea" id="RHEA:58120"/>
        <dbReference type="Rhea" id="RHEA-COMP:9863"/>
        <dbReference type="Rhea" id="RHEA-COMP:15073"/>
        <dbReference type="ChEBI" id="CHEBI:29999"/>
        <dbReference type="ChEBI" id="CHEBI:30616"/>
        <dbReference type="ChEBI" id="CHEBI:33019"/>
        <dbReference type="ChEBI" id="CHEBI:142516"/>
        <dbReference type="EC" id="2.7.7.108"/>
    </reaction>
</comment>
<accession>A0A1M5N6P9</accession>
<dbReference type="EMBL" id="FQXG01000001">
    <property type="protein sequence ID" value="SHG85266.1"/>
    <property type="molecule type" value="Genomic_DNA"/>
</dbReference>
<comment type="cofactor">
    <cofactor evidence="8">
        <name>Mg(2+)</name>
        <dbReference type="ChEBI" id="CHEBI:18420"/>
    </cofactor>
    <cofactor evidence="8">
        <name>Mn(2+)</name>
        <dbReference type="ChEBI" id="CHEBI:29035"/>
    </cofactor>
</comment>
<keyword evidence="4 8" id="KW-0479">Metal-binding</keyword>
<dbReference type="RefSeq" id="WP_067654441.1">
    <property type="nucleotide sequence ID" value="NZ_FQXG01000001.1"/>
</dbReference>
<feature type="binding site" evidence="8">
    <location>
        <position position="147"/>
    </location>
    <ligand>
        <name>ATP</name>
        <dbReference type="ChEBI" id="CHEBI:30616"/>
    </ligand>
</feature>
<feature type="binding site" evidence="8">
    <location>
        <position position="179"/>
    </location>
    <ligand>
        <name>ATP</name>
        <dbReference type="ChEBI" id="CHEBI:30616"/>
    </ligand>
</feature>
<evidence type="ECO:0000256" key="7">
    <source>
        <dbReference type="ARBA" id="ARBA00022842"/>
    </source>
</evidence>
<evidence type="ECO:0000256" key="5">
    <source>
        <dbReference type="ARBA" id="ARBA00022741"/>
    </source>
</evidence>
<feature type="binding site" evidence="8">
    <location>
        <position position="341"/>
    </location>
    <ligand>
        <name>ATP</name>
        <dbReference type="ChEBI" id="CHEBI:30616"/>
    </ligand>
</feature>
<reference evidence="9 10" key="1">
    <citation type="submission" date="2016-11" db="EMBL/GenBank/DDBJ databases">
        <authorList>
            <person name="Jaros S."/>
            <person name="Januszkiewicz K."/>
            <person name="Wedrychowicz H."/>
        </authorList>
    </citation>
    <scope>NUCLEOTIDE SEQUENCE [LARGE SCALE GENOMIC DNA]</scope>
    <source>
        <strain evidence="9 10">DSM 16917</strain>
    </source>
</reference>
<dbReference type="GO" id="GO:0030145">
    <property type="term" value="F:manganese ion binding"/>
    <property type="evidence" value="ECO:0007669"/>
    <property type="project" value="UniProtKB-UniRule"/>
</dbReference>
<evidence type="ECO:0000256" key="3">
    <source>
        <dbReference type="ARBA" id="ARBA00022695"/>
    </source>
</evidence>
<evidence type="ECO:0000313" key="9">
    <source>
        <dbReference type="EMBL" id="SHG85266.1"/>
    </source>
</evidence>
<proteinExistence type="inferred from homology"/>
<feature type="binding site" evidence="8">
    <location>
        <position position="166"/>
    </location>
    <ligand>
        <name>ATP</name>
        <dbReference type="ChEBI" id="CHEBI:30616"/>
    </ligand>
</feature>
<keyword evidence="2 8" id="KW-0808">Transferase</keyword>
<evidence type="ECO:0000256" key="2">
    <source>
        <dbReference type="ARBA" id="ARBA00022679"/>
    </source>
</evidence>
<name>A0A1M5N6P9_9GAMM</name>
<gene>
    <name evidence="8" type="primary">ydiU</name>
    <name evidence="8" type="synonym">selO</name>
    <name evidence="9" type="ORF">SAMN02745129_0916</name>
</gene>
<comment type="catalytic activity">
    <reaction evidence="8">
        <text>L-tyrosyl-[protein] + ATP = O-(5'-adenylyl)-L-tyrosyl-[protein] + diphosphate</text>
        <dbReference type="Rhea" id="RHEA:54288"/>
        <dbReference type="Rhea" id="RHEA-COMP:10136"/>
        <dbReference type="Rhea" id="RHEA-COMP:13846"/>
        <dbReference type="ChEBI" id="CHEBI:30616"/>
        <dbReference type="ChEBI" id="CHEBI:33019"/>
        <dbReference type="ChEBI" id="CHEBI:46858"/>
        <dbReference type="ChEBI" id="CHEBI:83624"/>
        <dbReference type="EC" id="2.7.7.108"/>
    </reaction>
</comment>
<dbReference type="GO" id="GO:0000287">
    <property type="term" value="F:magnesium ion binding"/>
    <property type="evidence" value="ECO:0007669"/>
    <property type="project" value="UniProtKB-UniRule"/>
</dbReference>
<dbReference type="EC" id="2.7.7.108" evidence="8"/>
<feature type="active site" description="Proton acceptor" evidence="8">
    <location>
        <position position="331"/>
    </location>
</feature>
<feature type="binding site" evidence="8">
    <location>
        <position position="251"/>
    </location>
    <ligand>
        <name>ATP</name>
        <dbReference type="ChEBI" id="CHEBI:30616"/>
    </ligand>
</feature>
<comment type="catalytic activity">
    <reaction evidence="8">
        <text>L-tyrosyl-[protein] + UTP = O-(5'-uridylyl)-L-tyrosyl-[protein] + diphosphate</text>
        <dbReference type="Rhea" id="RHEA:83887"/>
        <dbReference type="Rhea" id="RHEA-COMP:10136"/>
        <dbReference type="Rhea" id="RHEA-COMP:20238"/>
        <dbReference type="ChEBI" id="CHEBI:33019"/>
        <dbReference type="ChEBI" id="CHEBI:46398"/>
        <dbReference type="ChEBI" id="CHEBI:46858"/>
        <dbReference type="ChEBI" id="CHEBI:90602"/>
    </reaction>
</comment>
<dbReference type="EC" id="2.7.7.-" evidence="8"/>
<dbReference type="PANTHER" id="PTHR32057">
    <property type="entry name" value="PROTEIN ADENYLYLTRANSFERASE SELO, MITOCHONDRIAL"/>
    <property type="match status" value="1"/>
</dbReference>